<dbReference type="PROSITE" id="PS00606">
    <property type="entry name" value="KS3_1"/>
    <property type="match status" value="1"/>
</dbReference>
<reference evidence="6 7" key="1">
    <citation type="submission" date="2013-07" db="EMBL/GenBank/DDBJ databases">
        <title>Comparative Genomic and Metabolomic Analysis of Twelve Strains of Pseudoalteromonas luteoviolacea.</title>
        <authorList>
            <person name="Vynne N.G."/>
            <person name="Mansson M."/>
            <person name="Gram L."/>
        </authorList>
    </citation>
    <scope>NUCLEOTIDE SEQUENCE [LARGE SCALE GENOMIC DNA]</scope>
    <source>
        <strain evidence="6 7">H33</strain>
    </source>
</reference>
<name>A0A161Y540_9GAMM</name>
<evidence type="ECO:0000313" key="7">
    <source>
        <dbReference type="Proteomes" id="UP000076503"/>
    </source>
</evidence>
<dbReference type="InterPro" id="IPR014031">
    <property type="entry name" value="Ketoacyl_synth_C"/>
</dbReference>
<evidence type="ECO:0000256" key="3">
    <source>
        <dbReference type="ARBA" id="ARBA00022679"/>
    </source>
</evidence>
<dbReference type="PATRIC" id="fig|1365251.3.peg.2504"/>
<dbReference type="PANTHER" id="PTHR11712:SF320">
    <property type="entry name" value="BETA-KETOACYL SYNTHASE"/>
    <property type="match status" value="1"/>
</dbReference>
<dbReference type="InterPro" id="IPR016039">
    <property type="entry name" value="Thiolase-like"/>
</dbReference>
<dbReference type="Pfam" id="PF02801">
    <property type="entry name" value="Ketoacyl-synt_C"/>
    <property type="match status" value="1"/>
</dbReference>
<comment type="caution">
    <text evidence="6">The sequence shown here is derived from an EMBL/GenBank/DDBJ whole genome shotgun (WGS) entry which is preliminary data.</text>
</comment>
<dbReference type="Gene3D" id="3.40.47.10">
    <property type="match status" value="1"/>
</dbReference>
<sequence>MTTFLNDFGVVCALGNNKSEVKQALHHPELEYQSLDHELHLDGDPVYVGKVKGALPDMSAFPSYQQTRNNALALMAVQQLEPTLSPLLAKFDSQRIAVIIGTTTAGVRTAEEAVAHYMAADAFPAEYGHQCQELIAPAQFLAEYLGVNGPTYTISTACSSSTKVMTTAHMLLDTDMADVVLCGGVDSLCQLTVNGFEALDSTSQSLCEPFSESRDGINLGEAAAFFVMSKQPGPVALLGVGETSDAYHISAPDPSGDGAIRAINIALEMANRTPEDVDYINLHGTGTIKNDEMESRAVYTLFSDKVPCSSTKRLTGHTLGAAGALELGLCWLHLTDADTPLPPHKMTKPRDESLDPIQLVQSVTQQASRICLSNSFAFGGNNISVLIGQADAAKSL</sequence>
<dbReference type="Pfam" id="PF00109">
    <property type="entry name" value="ketoacyl-synt"/>
    <property type="match status" value="1"/>
</dbReference>
<accession>A0A161Y540</accession>
<feature type="domain" description="Ketosynthase family 3 (KS3)" evidence="5">
    <location>
        <begin position="1"/>
        <end position="389"/>
    </location>
</feature>
<protein>
    <recommendedName>
        <fullName evidence="5">Ketosynthase family 3 (KS3) domain-containing protein</fullName>
    </recommendedName>
</protein>
<dbReference type="SMART" id="SM00825">
    <property type="entry name" value="PKS_KS"/>
    <property type="match status" value="1"/>
</dbReference>
<dbReference type="InterPro" id="IPR014030">
    <property type="entry name" value="Ketoacyl_synth_N"/>
</dbReference>
<dbReference type="InterPro" id="IPR018201">
    <property type="entry name" value="Ketoacyl_synth_AS"/>
</dbReference>
<dbReference type="SUPFAM" id="SSF53901">
    <property type="entry name" value="Thiolase-like"/>
    <property type="match status" value="2"/>
</dbReference>
<evidence type="ECO:0000256" key="1">
    <source>
        <dbReference type="ARBA" id="ARBA00005194"/>
    </source>
</evidence>
<evidence type="ECO:0000256" key="2">
    <source>
        <dbReference type="ARBA" id="ARBA00008467"/>
    </source>
</evidence>
<dbReference type="GO" id="GO:0005829">
    <property type="term" value="C:cytosol"/>
    <property type="evidence" value="ECO:0007669"/>
    <property type="project" value="TreeGrafter"/>
</dbReference>
<dbReference type="InterPro" id="IPR000794">
    <property type="entry name" value="Beta-ketoacyl_synthase"/>
</dbReference>
<evidence type="ECO:0000313" key="6">
    <source>
        <dbReference type="EMBL" id="KZN50436.1"/>
    </source>
</evidence>
<dbReference type="PANTHER" id="PTHR11712">
    <property type="entry name" value="POLYKETIDE SYNTHASE-RELATED"/>
    <property type="match status" value="1"/>
</dbReference>
<dbReference type="AlphaFoldDB" id="A0A161Y540"/>
<proteinExistence type="inferred from homology"/>
<dbReference type="EMBL" id="AUXZ01000074">
    <property type="protein sequence ID" value="KZN50436.1"/>
    <property type="molecule type" value="Genomic_DNA"/>
</dbReference>
<dbReference type="GO" id="GO:0004315">
    <property type="term" value="F:3-oxoacyl-[acyl-carrier-protein] synthase activity"/>
    <property type="evidence" value="ECO:0007669"/>
    <property type="project" value="InterPro"/>
</dbReference>
<dbReference type="CDD" id="cd00834">
    <property type="entry name" value="KAS_I_II"/>
    <property type="match status" value="1"/>
</dbReference>
<comment type="similarity">
    <text evidence="2 4">Belongs to the thiolase-like superfamily. Beta-ketoacyl-ACP synthases family.</text>
</comment>
<comment type="pathway">
    <text evidence="1">Lipid metabolism; fatty acid biosynthesis.</text>
</comment>
<keyword evidence="3 4" id="KW-0808">Transferase</keyword>
<dbReference type="InterPro" id="IPR020841">
    <property type="entry name" value="PKS_Beta-ketoAc_synthase_dom"/>
</dbReference>
<dbReference type="RefSeq" id="WP_063361960.1">
    <property type="nucleotide sequence ID" value="NZ_AUXZ01000074.1"/>
</dbReference>
<dbReference type="GO" id="GO:0006633">
    <property type="term" value="P:fatty acid biosynthetic process"/>
    <property type="evidence" value="ECO:0007669"/>
    <property type="project" value="UniProtKB-UniPathway"/>
</dbReference>
<evidence type="ECO:0000259" key="5">
    <source>
        <dbReference type="PROSITE" id="PS52004"/>
    </source>
</evidence>
<dbReference type="UniPathway" id="UPA00094"/>
<dbReference type="PROSITE" id="PS52004">
    <property type="entry name" value="KS3_2"/>
    <property type="match status" value="1"/>
</dbReference>
<gene>
    <name evidence="6" type="ORF">N476_16460</name>
</gene>
<dbReference type="OrthoDB" id="9808669at2"/>
<dbReference type="Proteomes" id="UP000076503">
    <property type="component" value="Unassembled WGS sequence"/>
</dbReference>
<organism evidence="6 7">
    <name type="scientific">Pseudoalteromonas luteoviolacea H33</name>
    <dbReference type="NCBI Taxonomy" id="1365251"/>
    <lineage>
        <taxon>Bacteria</taxon>
        <taxon>Pseudomonadati</taxon>
        <taxon>Pseudomonadota</taxon>
        <taxon>Gammaproteobacteria</taxon>
        <taxon>Alteromonadales</taxon>
        <taxon>Pseudoalteromonadaceae</taxon>
        <taxon>Pseudoalteromonas</taxon>
    </lineage>
</organism>
<dbReference type="NCBIfam" id="NF006618">
    <property type="entry name" value="PRK09185.1"/>
    <property type="match status" value="1"/>
</dbReference>
<evidence type="ECO:0000256" key="4">
    <source>
        <dbReference type="RuleBase" id="RU003694"/>
    </source>
</evidence>